<name>A0AAD9U578_9ROSI</name>
<reference evidence="1" key="1">
    <citation type="journal article" date="2023" name="Plant J.">
        <title>Genome sequences and population genomics provide insights into the demographic history, inbreeding, and mutation load of two 'living fossil' tree species of Dipteronia.</title>
        <authorList>
            <person name="Feng Y."/>
            <person name="Comes H.P."/>
            <person name="Chen J."/>
            <person name="Zhu S."/>
            <person name="Lu R."/>
            <person name="Zhang X."/>
            <person name="Li P."/>
            <person name="Qiu J."/>
            <person name="Olsen K.M."/>
            <person name="Qiu Y."/>
        </authorList>
    </citation>
    <scope>NUCLEOTIDE SEQUENCE</scope>
    <source>
        <strain evidence="1">KIB01</strain>
    </source>
</reference>
<dbReference type="EMBL" id="JANJYI010000005">
    <property type="protein sequence ID" value="KAK2647569.1"/>
    <property type="molecule type" value="Genomic_DNA"/>
</dbReference>
<gene>
    <name evidence="1" type="ORF">Ddye_015058</name>
</gene>
<dbReference type="Proteomes" id="UP001280121">
    <property type="component" value="Unassembled WGS sequence"/>
</dbReference>
<accession>A0AAD9U578</accession>
<proteinExistence type="predicted"/>
<comment type="caution">
    <text evidence="1">The sequence shown here is derived from an EMBL/GenBank/DDBJ whole genome shotgun (WGS) entry which is preliminary data.</text>
</comment>
<protein>
    <submittedName>
        <fullName evidence="1">Uncharacterized protein</fullName>
    </submittedName>
</protein>
<dbReference type="AlphaFoldDB" id="A0AAD9U578"/>
<evidence type="ECO:0000313" key="1">
    <source>
        <dbReference type="EMBL" id="KAK2647569.1"/>
    </source>
</evidence>
<organism evidence="1 2">
    <name type="scientific">Dipteronia dyeriana</name>
    <dbReference type="NCBI Taxonomy" id="168575"/>
    <lineage>
        <taxon>Eukaryota</taxon>
        <taxon>Viridiplantae</taxon>
        <taxon>Streptophyta</taxon>
        <taxon>Embryophyta</taxon>
        <taxon>Tracheophyta</taxon>
        <taxon>Spermatophyta</taxon>
        <taxon>Magnoliopsida</taxon>
        <taxon>eudicotyledons</taxon>
        <taxon>Gunneridae</taxon>
        <taxon>Pentapetalae</taxon>
        <taxon>rosids</taxon>
        <taxon>malvids</taxon>
        <taxon>Sapindales</taxon>
        <taxon>Sapindaceae</taxon>
        <taxon>Hippocastanoideae</taxon>
        <taxon>Acereae</taxon>
        <taxon>Dipteronia</taxon>
    </lineage>
</organism>
<evidence type="ECO:0000313" key="2">
    <source>
        <dbReference type="Proteomes" id="UP001280121"/>
    </source>
</evidence>
<keyword evidence="2" id="KW-1185">Reference proteome</keyword>
<sequence>MLLNLACDVCYSNVFSGSMSSSCGRTVMSFGDGNQEALGLPTSLTGIGGDAYRFPGFQQMSAASRPATTTLSP</sequence>